<evidence type="ECO:0000313" key="1">
    <source>
        <dbReference type="Ensembl" id="ENSELUP00000072147.2"/>
    </source>
</evidence>
<dbReference type="AlphaFoldDB" id="A0A6Q2Z338"/>
<name>A0A6Q2Z338_ESOLU</name>
<keyword evidence="2" id="KW-1185">Reference proteome</keyword>
<dbReference type="Ensembl" id="ENSELUT00000073947.2">
    <property type="protein sequence ID" value="ENSELUP00000072147.2"/>
    <property type="gene ID" value="ENSELUG00000029019.2"/>
</dbReference>
<evidence type="ECO:0000313" key="2">
    <source>
        <dbReference type="Proteomes" id="UP000265140"/>
    </source>
</evidence>
<dbReference type="Proteomes" id="UP000265140">
    <property type="component" value="Chromosome 3"/>
</dbReference>
<dbReference type="InParanoid" id="A0A6Q2Z338"/>
<dbReference type="Bgee" id="ENSELUG00000029019">
    <property type="expression patterns" value="Expressed in head kidney and 13 other cell types or tissues"/>
</dbReference>
<organism evidence="1 2">
    <name type="scientific">Esox lucius</name>
    <name type="common">Northern pike</name>
    <dbReference type="NCBI Taxonomy" id="8010"/>
    <lineage>
        <taxon>Eukaryota</taxon>
        <taxon>Metazoa</taxon>
        <taxon>Chordata</taxon>
        <taxon>Craniata</taxon>
        <taxon>Vertebrata</taxon>
        <taxon>Euteleostomi</taxon>
        <taxon>Actinopterygii</taxon>
        <taxon>Neopterygii</taxon>
        <taxon>Teleostei</taxon>
        <taxon>Protacanthopterygii</taxon>
        <taxon>Esociformes</taxon>
        <taxon>Esocidae</taxon>
        <taxon>Esox</taxon>
    </lineage>
</organism>
<accession>A0A6Q2Z338</accession>
<reference evidence="2" key="1">
    <citation type="journal article" date="2014" name="PLoS ONE">
        <title>The genome and linkage map of the northern pike (Esox lucius): conserved synteny revealed between the salmonid sister group and the Neoteleostei.</title>
        <authorList>
            <person name="Rondeau E.B."/>
            <person name="Minkley D.R."/>
            <person name="Leong J.S."/>
            <person name="Messmer A.M."/>
            <person name="Jantzen J.R."/>
            <person name="von Schalburg K.R."/>
            <person name="Lemon C."/>
            <person name="Bird N.H."/>
            <person name="Koop B.F."/>
        </authorList>
    </citation>
    <scope>NUCLEOTIDE SEQUENCE</scope>
</reference>
<reference evidence="1" key="3">
    <citation type="submission" date="2025-08" db="UniProtKB">
        <authorList>
            <consortium name="Ensembl"/>
        </authorList>
    </citation>
    <scope>IDENTIFICATION</scope>
</reference>
<reference evidence="1" key="4">
    <citation type="submission" date="2025-09" db="UniProtKB">
        <authorList>
            <consortium name="Ensembl"/>
        </authorList>
    </citation>
    <scope>IDENTIFICATION</scope>
</reference>
<proteinExistence type="predicted"/>
<protein>
    <submittedName>
        <fullName evidence="1">Uncharacterized protein</fullName>
    </submittedName>
</protein>
<reference evidence="1" key="2">
    <citation type="submission" date="2020-02" db="EMBL/GenBank/DDBJ databases">
        <title>Esox lucius (northern pike) genome, fEsoLuc1, primary haplotype.</title>
        <authorList>
            <person name="Myers G."/>
            <person name="Karagic N."/>
            <person name="Meyer A."/>
            <person name="Pippel M."/>
            <person name="Reichard M."/>
            <person name="Winkler S."/>
            <person name="Tracey A."/>
            <person name="Sims Y."/>
            <person name="Howe K."/>
            <person name="Rhie A."/>
            <person name="Formenti G."/>
            <person name="Durbin R."/>
            <person name="Fedrigo O."/>
            <person name="Jarvis E.D."/>
        </authorList>
    </citation>
    <scope>NUCLEOTIDE SEQUENCE [LARGE SCALE GENOMIC DNA]</scope>
</reference>
<sequence length="165" mass="18922">MGCVFRVIHIYTGSEAFALIVATERYHLKCFTLFSLILIKRTEISLLWKKQTIVRATLSGVMGPALTEIHKSSLLGLLFFFFFSDLAMAEPGLPLQQQARLVWRQQQQWQHTTREVRSTTMGRTPWSCLAVATLHKSQKKFKISSFMVHRKCVSDISSRGSSVWQ</sequence>
<dbReference type="GeneTree" id="ENSGT00940000178718"/>